<proteinExistence type="predicted"/>
<dbReference type="Proteomes" id="UP001165960">
    <property type="component" value="Unassembled WGS sequence"/>
</dbReference>
<comment type="caution">
    <text evidence="1">The sequence shown here is derived from an EMBL/GenBank/DDBJ whole genome shotgun (WGS) entry which is preliminary data.</text>
</comment>
<name>A0ACC2USB3_9FUNG</name>
<sequence length="332" mass="37952">MAGSQQNCRVILGTMTFGEHGVGSRVKDVEKVKEILDYFQKAGFKELDTARMYCEGNTEEVLGNIGVQKAPWNFKLATKIYPFNSGDHEPAKLRNTFQTSLKALQEGHVDIFYLHAPDHKTPLETTLEEVDRLYKEGKFTELGLSNYSSWQVAEIYHICRNRGFVMPTVYQGMYNLLTREVETELFPALAKFNIRFYAYNPLCGGMASGQYKIDDVKEDGSRFDPNVSQGKRYRERYWKGRYFESVEKIREACVPHGIAPAEAALRWLVHHSKINPRIASGGRDGILIGVSTLEHTKLNIKYSLEGPLPQDLVDLIDECWNHCQPACPHYFR</sequence>
<protein>
    <submittedName>
        <fullName evidence="1">Uncharacterized protein</fullName>
    </submittedName>
</protein>
<keyword evidence="2" id="KW-1185">Reference proteome</keyword>
<organism evidence="1 2">
    <name type="scientific">Entomophthora muscae</name>
    <dbReference type="NCBI Taxonomy" id="34485"/>
    <lineage>
        <taxon>Eukaryota</taxon>
        <taxon>Fungi</taxon>
        <taxon>Fungi incertae sedis</taxon>
        <taxon>Zoopagomycota</taxon>
        <taxon>Entomophthoromycotina</taxon>
        <taxon>Entomophthoromycetes</taxon>
        <taxon>Entomophthorales</taxon>
        <taxon>Entomophthoraceae</taxon>
        <taxon>Entomophthora</taxon>
    </lineage>
</organism>
<reference evidence="1" key="1">
    <citation type="submission" date="2022-04" db="EMBL/GenBank/DDBJ databases">
        <title>Genome of the entomopathogenic fungus Entomophthora muscae.</title>
        <authorList>
            <person name="Elya C."/>
            <person name="Lovett B.R."/>
            <person name="Lee E."/>
            <person name="Macias A.M."/>
            <person name="Hajek A.E."/>
            <person name="De Bivort B.L."/>
            <person name="Kasson M.T."/>
            <person name="De Fine Licht H.H."/>
            <person name="Stajich J.E."/>
        </authorList>
    </citation>
    <scope>NUCLEOTIDE SEQUENCE</scope>
    <source>
        <strain evidence="1">Berkeley</strain>
    </source>
</reference>
<accession>A0ACC2USB3</accession>
<gene>
    <name evidence="1" type="ORF">DSO57_1008788</name>
</gene>
<evidence type="ECO:0000313" key="1">
    <source>
        <dbReference type="EMBL" id="KAJ9089827.1"/>
    </source>
</evidence>
<evidence type="ECO:0000313" key="2">
    <source>
        <dbReference type="Proteomes" id="UP001165960"/>
    </source>
</evidence>
<dbReference type="EMBL" id="QTSX02000027">
    <property type="protein sequence ID" value="KAJ9089827.1"/>
    <property type="molecule type" value="Genomic_DNA"/>
</dbReference>